<sequence length="83" mass="8644">MLRVKNSQKSGSGHNHGDRGGGMTTGQRGPDPTYTPPPPLAIGKAFWLIGKSPSSVISLFFPPNPADSLSSGNALQLSLIKNS</sequence>
<protein>
    <submittedName>
        <fullName evidence="2">Uncharacterized protein</fullName>
    </submittedName>
</protein>
<evidence type="ECO:0000313" key="2">
    <source>
        <dbReference type="EMBL" id="CAH1404666.1"/>
    </source>
</evidence>
<evidence type="ECO:0000313" key="3">
    <source>
        <dbReference type="Proteomes" id="UP001152798"/>
    </source>
</evidence>
<organism evidence="2 3">
    <name type="scientific">Nezara viridula</name>
    <name type="common">Southern green stink bug</name>
    <name type="synonym">Cimex viridulus</name>
    <dbReference type="NCBI Taxonomy" id="85310"/>
    <lineage>
        <taxon>Eukaryota</taxon>
        <taxon>Metazoa</taxon>
        <taxon>Ecdysozoa</taxon>
        <taxon>Arthropoda</taxon>
        <taxon>Hexapoda</taxon>
        <taxon>Insecta</taxon>
        <taxon>Pterygota</taxon>
        <taxon>Neoptera</taxon>
        <taxon>Paraneoptera</taxon>
        <taxon>Hemiptera</taxon>
        <taxon>Heteroptera</taxon>
        <taxon>Panheteroptera</taxon>
        <taxon>Pentatomomorpha</taxon>
        <taxon>Pentatomoidea</taxon>
        <taxon>Pentatomidae</taxon>
        <taxon>Pentatominae</taxon>
        <taxon>Nezara</taxon>
    </lineage>
</organism>
<accession>A0A9P0MV60</accession>
<reference evidence="2" key="1">
    <citation type="submission" date="2022-01" db="EMBL/GenBank/DDBJ databases">
        <authorList>
            <person name="King R."/>
        </authorList>
    </citation>
    <scope>NUCLEOTIDE SEQUENCE</scope>
</reference>
<name>A0A9P0MV60_NEZVI</name>
<feature type="region of interest" description="Disordered" evidence="1">
    <location>
        <begin position="1"/>
        <end position="38"/>
    </location>
</feature>
<dbReference type="EMBL" id="OV725082">
    <property type="protein sequence ID" value="CAH1404666.1"/>
    <property type="molecule type" value="Genomic_DNA"/>
</dbReference>
<keyword evidence="3" id="KW-1185">Reference proteome</keyword>
<evidence type="ECO:0000256" key="1">
    <source>
        <dbReference type="SAM" id="MobiDB-lite"/>
    </source>
</evidence>
<proteinExistence type="predicted"/>
<gene>
    <name evidence="2" type="ORF">NEZAVI_LOCUS13035</name>
</gene>
<dbReference type="AlphaFoldDB" id="A0A9P0MV60"/>
<dbReference type="Proteomes" id="UP001152798">
    <property type="component" value="Chromosome 6"/>
</dbReference>